<gene>
    <name evidence="1" type="ORF">NAV_LOCUS2237</name>
</gene>
<evidence type="ECO:0000313" key="1">
    <source>
        <dbReference type="EMBL" id="VBB27407.1"/>
    </source>
</evidence>
<dbReference type="AlphaFoldDB" id="A0A498S717"/>
<dbReference type="EMBL" id="UPTC01000225">
    <property type="protein sequence ID" value="VBB27407.1"/>
    <property type="molecule type" value="Genomic_DNA"/>
</dbReference>
<protein>
    <submittedName>
        <fullName evidence="1">Uncharacterized protein</fullName>
    </submittedName>
</protein>
<dbReference type="OrthoDB" id="10495428at2759"/>
<proteinExistence type="predicted"/>
<evidence type="ECO:0000313" key="2">
    <source>
        <dbReference type="Proteomes" id="UP000276991"/>
    </source>
</evidence>
<keyword evidence="2" id="KW-1185">Reference proteome</keyword>
<accession>A0A498S717</accession>
<name>A0A498S717_ACAVI</name>
<organism evidence="1 2">
    <name type="scientific">Acanthocheilonema viteae</name>
    <name type="common">Filarial nematode worm</name>
    <name type="synonym">Dipetalonema viteae</name>
    <dbReference type="NCBI Taxonomy" id="6277"/>
    <lineage>
        <taxon>Eukaryota</taxon>
        <taxon>Metazoa</taxon>
        <taxon>Ecdysozoa</taxon>
        <taxon>Nematoda</taxon>
        <taxon>Chromadorea</taxon>
        <taxon>Rhabditida</taxon>
        <taxon>Spirurina</taxon>
        <taxon>Spiruromorpha</taxon>
        <taxon>Filarioidea</taxon>
        <taxon>Onchocercidae</taxon>
        <taxon>Acanthocheilonema</taxon>
    </lineage>
</organism>
<reference evidence="1 2" key="1">
    <citation type="submission" date="2018-08" db="EMBL/GenBank/DDBJ databases">
        <authorList>
            <person name="Laetsch R D."/>
            <person name="Stevens L."/>
            <person name="Kumar S."/>
            <person name="Blaxter L. M."/>
        </authorList>
    </citation>
    <scope>NUCLEOTIDE SEQUENCE [LARGE SCALE GENOMIC DNA]</scope>
</reference>
<dbReference type="Proteomes" id="UP000276991">
    <property type="component" value="Unassembled WGS sequence"/>
</dbReference>
<sequence length="112" mass="13450">MNIFDFADTQTTLLQRNVERKYHNRTRSNNDMGIGQIYMEPLFAQAINIPQTPICKVYMEKAWRGFTAQVRIHYRADTLKYPRMIHFNMPRDLLLIMESQRAAEFKNMYIRT</sequence>